<keyword evidence="8" id="KW-1185">Reference proteome</keyword>
<dbReference type="EMBL" id="KN840497">
    <property type="protein sequence ID" value="KIP07417.1"/>
    <property type="molecule type" value="Genomic_DNA"/>
</dbReference>
<dbReference type="HOGENOM" id="CLU_022337_1_0_1"/>
<dbReference type="GO" id="GO:0006351">
    <property type="term" value="P:DNA-templated transcription"/>
    <property type="evidence" value="ECO:0007669"/>
    <property type="project" value="InterPro"/>
</dbReference>
<accession>A0A0C3S8H4</accession>
<evidence type="ECO:0000256" key="4">
    <source>
        <dbReference type="ARBA" id="ARBA00023163"/>
    </source>
</evidence>
<evidence type="ECO:0000259" key="6">
    <source>
        <dbReference type="Pfam" id="PF04082"/>
    </source>
</evidence>
<protein>
    <recommendedName>
        <fullName evidence="6">Xylanolytic transcriptional activator regulatory domain-containing protein</fullName>
    </recommendedName>
</protein>
<dbReference type="GO" id="GO:0000981">
    <property type="term" value="F:DNA-binding transcription factor activity, RNA polymerase II-specific"/>
    <property type="evidence" value="ECO:0007669"/>
    <property type="project" value="InterPro"/>
</dbReference>
<dbReference type="GO" id="GO:0008270">
    <property type="term" value="F:zinc ion binding"/>
    <property type="evidence" value="ECO:0007669"/>
    <property type="project" value="InterPro"/>
</dbReference>
<dbReference type="Proteomes" id="UP000053257">
    <property type="component" value="Unassembled WGS sequence"/>
</dbReference>
<dbReference type="CDD" id="cd12148">
    <property type="entry name" value="fungal_TF_MHR"/>
    <property type="match status" value="1"/>
</dbReference>
<dbReference type="STRING" id="745531.A0A0C3S8H4"/>
<evidence type="ECO:0000256" key="1">
    <source>
        <dbReference type="ARBA" id="ARBA00004123"/>
    </source>
</evidence>
<dbReference type="GO" id="GO:0005634">
    <property type="term" value="C:nucleus"/>
    <property type="evidence" value="ECO:0007669"/>
    <property type="project" value="UniProtKB-SubCell"/>
</dbReference>
<keyword evidence="5" id="KW-0539">Nucleus</keyword>
<dbReference type="OrthoDB" id="2309723at2759"/>
<evidence type="ECO:0000256" key="5">
    <source>
        <dbReference type="ARBA" id="ARBA00023242"/>
    </source>
</evidence>
<evidence type="ECO:0000256" key="2">
    <source>
        <dbReference type="ARBA" id="ARBA00022723"/>
    </source>
</evidence>
<dbReference type="PANTHER" id="PTHR47338:SF29">
    <property type="entry name" value="ZN(2)-C6 FUNGAL-TYPE DOMAIN-CONTAINING PROTEIN"/>
    <property type="match status" value="1"/>
</dbReference>
<dbReference type="InterPro" id="IPR050815">
    <property type="entry name" value="TF_fung"/>
</dbReference>
<dbReference type="AlphaFoldDB" id="A0A0C3S8H4"/>
<reference evidence="7 8" key="1">
    <citation type="journal article" date="2014" name="PLoS Genet.">
        <title>Analysis of the Phlebiopsis gigantea genome, transcriptome and secretome provides insight into its pioneer colonization strategies of wood.</title>
        <authorList>
            <person name="Hori C."/>
            <person name="Ishida T."/>
            <person name="Igarashi K."/>
            <person name="Samejima M."/>
            <person name="Suzuki H."/>
            <person name="Master E."/>
            <person name="Ferreira P."/>
            <person name="Ruiz-Duenas F.J."/>
            <person name="Held B."/>
            <person name="Canessa P."/>
            <person name="Larrondo L.F."/>
            <person name="Schmoll M."/>
            <person name="Druzhinina I.S."/>
            <person name="Kubicek C.P."/>
            <person name="Gaskell J.A."/>
            <person name="Kersten P."/>
            <person name="St John F."/>
            <person name="Glasner J."/>
            <person name="Sabat G."/>
            <person name="Splinter BonDurant S."/>
            <person name="Syed K."/>
            <person name="Yadav J."/>
            <person name="Mgbeahuruike A.C."/>
            <person name="Kovalchuk A."/>
            <person name="Asiegbu F.O."/>
            <person name="Lackner G."/>
            <person name="Hoffmeister D."/>
            <person name="Rencoret J."/>
            <person name="Gutierrez A."/>
            <person name="Sun H."/>
            <person name="Lindquist E."/>
            <person name="Barry K."/>
            <person name="Riley R."/>
            <person name="Grigoriev I.V."/>
            <person name="Henrissat B."/>
            <person name="Kues U."/>
            <person name="Berka R.M."/>
            <person name="Martinez A.T."/>
            <person name="Covert S.F."/>
            <person name="Blanchette R.A."/>
            <person name="Cullen D."/>
        </authorList>
    </citation>
    <scope>NUCLEOTIDE SEQUENCE [LARGE SCALE GENOMIC DNA]</scope>
    <source>
        <strain evidence="7 8">11061_1 CR5-6</strain>
    </source>
</reference>
<keyword evidence="4" id="KW-0804">Transcription</keyword>
<dbReference type="InterPro" id="IPR007219">
    <property type="entry name" value="XnlR_reg_dom"/>
</dbReference>
<evidence type="ECO:0000313" key="8">
    <source>
        <dbReference type="Proteomes" id="UP000053257"/>
    </source>
</evidence>
<dbReference type="Pfam" id="PF04082">
    <property type="entry name" value="Fungal_trans"/>
    <property type="match status" value="1"/>
</dbReference>
<gene>
    <name evidence="7" type="ORF">PHLGIDRAFT_118101</name>
</gene>
<proteinExistence type="predicted"/>
<keyword evidence="2" id="KW-0479">Metal-binding</keyword>
<sequence length="483" mass="53467">MLEQNVEHLEARIRALEGDAASVTLHNPHAISQANQPAGQTSGSANQRLTASQKIMQAFIEFGPDFGFFLHMPRFLNQLRASIPPTDQSPLPPALVHAVQLIGLLFTGDNTLQQQEPRKLALLIEALSADLDPSQILYTLQAEVLVSYYFFHRNRRLEGSYHAAAAVSIAVACKLHKIRSASWMIQPPSTPSGQEVRLFPPADDVEEGERIRAFWTVFSLDRCWAVWTQSPSVFMTQPSAQVDTPWPLEMSEYEQHLMMPQGSTSALTVRNFLDGLTTEMPDQSLLSMRSKAAVLFEQAYRLVEEWNPTSLAFQNQFHALNARIEQFKALFSFLNDPPHQTSTHRKRGLLLTRTLLCCATIQLYSRTEPRWDREGCEPLQAAITAANAIEDANVPVIEYVDPVLGMLWALVGQTFVTALTALRGASGSSLSPTLSVPPGEIVVLTAMNRVLAAMDALKDTSLLIADELAKLRSSIAAQPLVVM</sequence>
<evidence type="ECO:0000313" key="7">
    <source>
        <dbReference type="EMBL" id="KIP07417.1"/>
    </source>
</evidence>
<dbReference type="PANTHER" id="PTHR47338">
    <property type="entry name" value="ZN(II)2CYS6 TRANSCRIPTION FACTOR (EUROFUNG)-RELATED"/>
    <property type="match status" value="1"/>
</dbReference>
<feature type="domain" description="Xylanolytic transcriptional activator regulatory" evidence="6">
    <location>
        <begin position="69"/>
        <end position="256"/>
    </location>
</feature>
<keyword evidence="3" id="KW-0805">Transcription regulation</keyword>
<evidence type="ECO:0000256" key="3">
    <source>
        <dbReference type="ARBA" id="ARBA00023015"/>
    </source>
</evidence>
<dbReference type="GO" id="GO:0003677">
    <property type="term" value="F:DNA binding"/>
    <property type="evidence" value="ECO:0007669"/>
    <property type="project" value="InterPro"/>
</dbReference>
<organism evidence="7 8">
    <name type="scientific">Phlebiopsis gigantea (strain 11061_1 CR5-6)</name>
    <name type="common">White-rot fungus</name>
    <name type="synonym">Peniophora gigantea</name>
    <dbReference type="NCBI Taxonomy" id="745531"/>
    <lineage>
        <taxon>Eukaryota</taxon>
        <taxon>Fungi</taxon>
        <taxon>Dikarya</taxon>
        <taxon>Basidiomycota</taxon>
        <taxon>Agaricomycotina</taxon>
        <taxon>Agaricomycetes</taxon>
        <taxon>Polyporales</taxon>
        <taxon>Phanerochaetaceae</taxon>
        <taxon>Phlebiopsis</taxon>
    </lineage>
</organism>
<comment type="subcellular location">
    <subcellularLocation>
        <location evidence="1">Nucleus</location>
    </subcellularLocation>
</comment>
<name>A0A0C3S8H4_PHLG1</name>